<gene>
    <name evidence="5" type="ORF">CEUTPL_LOCUS3566</name>
</gene>
<keyword evidence="6" id="KW-1185">Reference proteome</keyword>
<protein>
    <recommendedName>
        <fullName evidence="4">DEUBAD domain-containing protein</fullName>
    </recommendedName>
</protein>
<proteinExistence type="predicted"/>
<dbReference type="InterPro" id="IPR044867">
    <property type="entry name" value="DEUBAD_dom"/>
</dbReference>
<reference evidence="5" key="1">
    <citation type="submission" date="2022-01" db="EMBL/GenBank/DDBJ databases">
        <authorList>
            <person name="King R."/>
        </authorList>
    </citation>
    <scope>NUCLEOTIDE SEQUENCE</scope>
</reference>
<dbReference type="PANTHER" id="PTHR13052:SF3">
    <property type="entry name" value="NUCLEAR FACTOR RELATED TO KAPPA-B-BINDING PROTEIN"/>
    <property type="match status" value="1"/>
</dbReference>
<evidence type="ECO:0000259" key="4">
    <source>
        <dbReference type="PROSITE" id="PS51916"/>
    </source>
</evidence>
<evidence type="ECO:0000256" key="2">
    <source>
        <dbReference type="ARBA" id="ARBA00023242"/>
    </source>
</evidence>
<feature type="region of interest" description="Disordered" evidence="3">
    <location>
        <begin position="195"/>
        <end position="223"/>
    </location>
</feature>
<dbReference type="Proteomes" id="UP001152799">
    <property type="component" value="Chromosome 12"/>
</dbReference>
<dbReference type="AlphaFoldDB" id="A0A9N9QKT3"/>
<dbReference type="GO" id="GO:0002020">
    <property type="term" value="F:protease binding"/>
    <property type="evidence" value="ECO:0007669"/>
    <property type="project" value="TreeGrafter"/>
</dbReference>
<comment type="subcellular location">
    <subcellularLocation>
        <location evidence="1">Nucleus</location>
    </subcellularLocation>
</comment>
<organism evidence="5 6">
    <name type="scientific">Ceutorhynchus assimilis</name>
    <name type="common">cabbage seed weevil</name>
    <dbReference type="NCBI Taxonomy" id="467358"/>
    <lineage>
        <taxon>Eukaryota</taxon>
        <taxon>Metazoa</taxon>
        <taxon>Ecdysozoa</taxon>
        <taxon>Arthropoda</taxon>
        <taxon>Hexapoda</taxon>
        <taxon>Insecta</taxon>
        <taxon>Pterygota</taxon>
        <taxon>Neoptera</taxon>
        <taxon>Endopterygota</taxon>
        <taxon>Coleoptera</taxon>
        <taxon>Polyphaga</taxon>
        <taxon>Cucujiformia</taxon>
        <taxon>Curculionidae</taxon>
        <taxon>Ceutorhynchinae</taxon>
        <taxon>Ceutorhynchus</taxon>
    </lineage>
</organism>
<dbReference type="GO" id="GO:0031011">
    <property type="term" value="C:Ino80 complex"/>
    <property type="evidence" value="ECO:0007669"/>
    <property type="project" value="InterPro"/>
</dbReference>
<dbReference type="CDD" id="cd21865">
    <property type="entry name" value="DEUBAD_NFRKB"/>
    <property type="match status" value="1"/>
</dbReference>
<feature type="region of interest" description="Disordered" evidence="3">
    <location>
        <begin position="1"/>
        <end position="24"/>
    </location>
</feature>
<dbReference type="InterPro" id="IPR024867">
    <property type="entry name" value="NFRKB"/>
</dbReference>
<feature type="compositionally biased region" description="Basic residues" evidence="3">
    <location>
        <begin position="212"/>
        <end position="223"/>
    </location>
</feature>
<name>A0A9N9QKT3_9CUCU</name>
<dbReference type="PANTHER" id="PTHR13052">
    <property type="entry name" value="NFRKB-RELATED"/>
    <property type="match status" value="1"/>
</dbReference>
<feature type="domain" description="DEUBAD" evidence="4">
    <location>
        <begin position="40"/>
        <end position="156"/>
    </location>
</feature>
<evidence type="ECO:0000313" key="5">
    <source>
        <dbReference type="EMBL" id="CAG9762895.1"/>
    </source>
</evidence>
<dbReference type="EMBL" id="OU892288">
    <property type="protein sequence ID" value="CAG9762895.1"/>
    <property type="molecule type" value="Genomic_DNA"/>
</dbReference>
<dbReference type="OrthoDB" id="70874at2759"/>
<feature type="compositionally biased region" description="Basic and acidic residues" evidence="3">
    <location>
        <begin position="195"/>
        <end position="205"/>
    </location>
</feature>
<evidence type="ECO:0000256" key="1">
    <source>
        <dbReference type="ARBA" id="ARBA00004123"/>
    </source>
</evidence>
<evidence type="ECO:0000256" key="3">
    <source>
        <dbReference type="SAM" id="MobiDB-lite"/>
    </source>
</evidence>
<dbReference type="PROSITE" id="PS51916">
    <property type="entry name" value="DEUBAD"/>
    <property type="match status" value="1"/>
</dbReference>
<keyword evidence="2" id="KW-0539">Nucleus</keyword>
<sequence>MTSSSNSESEDSCSSEYSTDSSEDDGMETLYACGTKLQLPQGLCERQDIFNEFFTVDLWNSFSDEDKEHLQSFLPNFPGDEYEEKTKTLQRLFDFENFRFSNPLVKFFEHLKAGYLRPEIAQLRKQLNKKEIKEAKYRHKIYRNQLKEDILESQSKLLNKTHKHPKPPTDNMYLYDRTKKCYFQTLGAIKAKVDEQNLSPDENHPEGPCQRLSRKQKRHLNSIRNGLSKKKLFSSTMDTKLNGNLIDLEKYITSYQNPFYINDESYRNLLSSHRKRKLENASDPELDVDVDNYNMRNIENQPTITELIENTVSHISKFSWKTSKGIILKLFACKDEVDNYNMRNIENQPTITELIENTVSHISKFSWKTSKGIILKLFACKDEVDNYNMRNIENQPTITELIENTVSHISKFSWKTSKGIILKLFACKDEGEKLIFPKFQIFPVENYTLSNIGNQPTITELIENTVSRISKFS</sequence>
<evidence type="ECO:0000313" key="6">
    <source>
        <dbReference type="Proteomes" id="UP001152799"/>
    </source>
</evidence>
<accession>A0A9N9QKT3</accession>